<dbReference type="InterPro" id="IPR001387">
    <property type="entry name" value="Cro/C1-type_HTH"/>
</dbReference>
<name>A0A846YHN8_9NOCA</name>
<organism evidence="2 3">
    <name type="scientific">Nocardia flavorosea</name>
    <dbReference type="NCBI Taxonomy" id="53429"/>
    <lineage>
        <taxon>Bacteria</taxon>
        <taxon>Bacillati</taxon>
        <taxon>Actinomycetota</taxon>
        <taxon>Actinomycetes</taxon>
        <taxon>Mycobacteriales</taxon>
        <taxon>Nocardiaceae</taxon>
        <taxon>Nocardia</taxon>
    </lineage>
</organism>
<reference evidence="2 3" key="1">
    <citation type="submission" date="2020-04" db="EMBL/GenBank/DDBJ databases">
        <title>MicrobeNet Type strains.</title>
        <authorList>
            <person name="Nicholson A.C."/>
        </authorList>
    </citation>
    <scope>NUCLEOTIDE SEQUENCE [LARGE SCALE GENOMIC DNA]</scope>
    <source>
        <strain evidence="2 3">JCM 3332</strain>
    </source>
</reference>
<protein>
    <submittedName>
        <fullName evidence="2">Helix-turn-helix transcriptional regulator</fullName>
    </submittedName>
</protein>
<dbReference type="InterPro" id="IPR010982">
    <property type="entry name" value="Lambda_DNA-bd_dom_sf"/>
</dbReference>
<dbReference type="Proteomes" id="UP000570678">
    <property type="component" value="Unassembled WGS sequence"/>
</dbReference>
<dbReference type="Pfam" id="PF01381">
    <property type="entry name" value="HTH_3"/>
    <property type="match status" value="1"/>
</dbReference>
<comment type="caution">
    <text evidence="2">The sequence shown here is derived from an EMBL/GenBank/DDBJ whole genome shotgun (WGS) entry which is preliminary data.</text>
</comment>
<dbReference type="PROSITE" id="PS50943">
    <property type="entry name" value="HTH_CROC1"/>
    <property type="match status" value="1"/>
</dbReference>
<gene>
    <name evidence="2" type="ORF">HGA15_13855</name>
</gene>
<dbReference type="CDD" id="cd00093">
    <property type="entry name" value="HTH_XRE"/>
    <property type="match status" value="1"/>
</dbReference>
<dbReference type="GO" id="GO:0003677">
    <property type="term" value="F:DNA binding"/>
    <property type="evidence" value="ECO:0007669"/>
    <property type="project" value="InterPro"/>
</dbReference>
<dbReference type="SMART" id="SM00530">
    <property type="entry name" value="HTH_XRE"/>
    <property type="match status" value="1"/>
</dbReference>
<dbReference type="SUPFAM" id="SSF47413">
    <property type="entry name" value="lambda repressor-like DNA-binding domains"/>
    <property type="match status" value="1"/>
</dbReference>
<accession>A0A846YHN8</accession>
<dbReference type="AlphaFoldDB" id="A0A846YHN8"/>
<evidence type="ECO:0000313" key="2">
    <source>
        <dbReference type="EMBL" id="NKY57220.1"/>
    </source>
</evidence>
<proteinExistence type="predicted"/>
<dbReference type="Gene3D" id="1.10.260.40">
    <property type="entry name" value="lambda repressor-like DNA-binding domains"/>
    <property type="match status" value="1"/>
</dbReference>
<evidence type="ECO:0000259" key="1">
    <source>
        <dbReference type="PROSITE" id="PS50943"/>
    </source>
</evidence>
<keyword evidence="3" id="KW-1185">Reference proteome</keyword>
<dbReference type="EMBL" id="JAAXOT010000006">
    <property type="protein sequence ID" value="NKY57220.1"/>
    <property type="molecule type" value="Genomic_DNA"/>
</dbReference>
<feature type="domain" description="HTH cro/C1-type" evidence="1">
    <location>
        <begin position="1"/>
        <end position="60"/>
    </location>
</feature>
<evidence type="ECO:0000313" key="3">
    <source>
        <dbReference type="Proteomes" id="UP000570678"/>
    </source>
</evidence>
<sequence length="186" mass="20488">MVRIRNLRRLTVRQLSERLGDIGAPMLPSGITNIEKGKRTVTAENLLEFAAALNASPADFLSAPDEGRVSIAPNMEDVGSAALRSWLAGTQPLSVPEGVEYENARKELLEAAPAWFRQSEERLHQTFRHPAVSKLSELQIHARAAILEEEGIEPGLLAATLRDRLEEVTAYVNLLADEVERRGNDA</sequence>